<organism evidence="1 2">
    <name type="scientific">Populus tomentosa</name>
    <name type="common">Chinese white poplar</name>
    <dbReference type="NCBI Taxonomy" id="118781"/>
    <lineage>
        <taxon>Eukaryota</taxon>
        <taxon>Viridiplantae</taxon>
        <taxon>Streptophyta</taxon>
        <taxon>Embryophyta</taxon>
        <taxon>Tracheophyta</taxon>
        <taxon>Spermatophyta</taxon>
        <taxon>Magnoliopsida</taxon>
        <taxon>eudicotyledons</taxon>
        <taxon>Gunneridae</taxon>
        <taxon>Pentapetalae</taxon>
        <taxon>rosids</taxon>
        <taxon>fabids</taxon>
        <taxon>Malpighiales</taxon>
        <taxon>Salicaceae</taxon>
        <taxon>Saliceae</taxon>
        <taxon>Populus</taxon>
    </lineage>
</organism>
<dbReference type="EMBL" id="JAAWWB010000012">
    <property type="protein sequence ID" value="KAG6770081.1"/>
    <property type="molecule type" value="Genomic_DNA"/>
</dbReference>
<protein>
    <submittedName>
        <fullName evidence="1">Uncharacterized protein</fullName>
    </submittedName>
</protein>
<dbReference type="Proteomes" id="UP000886885">
    <property type="component" value="Chromosome 6D"/>
</dbReference>
<evidence type="ECO:0000313" key="1">
    <source>
        <dbReference type="EMBL" id="KAG6770081.1"/>
    </source>
</evidence>
<reference evidence="1" key="1">
    <citation type="journal article" date="2020" name="bioRxiv">
        <title>Hybrid origin of Populus tomentosa Carr. identified through genome sequencing and phylogenomic analysis.</title>
        <authorList>
            <person name="An X."/>
            <person name="Gao K."/>
            <person name="Chen Z."/>
            <person name="Li J."/>
            <person name="Yang X."/>
            <person name="Yang X."/>
            <person name="Zhou J."/>
            <person name="Guo T."/>
            <person name="Zhao T."/>
            <person name="Huang S."/>
            <person name="Miao D."/>
            <person name="Khan W.U."/>
            <person name="Rao P."/>
            <person name="Ye M."/>
            <person name="Lei B."/>
            <person name="Liao W."/>
            <person name="Wang J."/>
            <person name="Ji L."/>
            <person name="Li Y."/>
            <person name="Guo B."/>
            <person name="Mustafa N.S."/>
            <person name="Li S."/>
            <person name="Yun Q."/>
            <person name="Keller S.R."/>
            <person name="Mao J."/>
            <person name="Zhang R."/>
            <person name="Strauss S.H."/>
        </authorList>
    </citation>
    <scope>NUCLEOTIDE SEQUENCE</scope>
    <source>
        <strain evidence="1">GM15</strain>
        <tissue evidence="1">Leaf</tissue>
    </source>
</reference>
<keyword evidence="2" id="KW-1185">Reference proteome</keyword>
<accession>A0A8X7ZJ78</accession>
<dbReference type="AlphaFoldDB" id="A0A8X7ZJ78"/>
<evidence type="ECO:0000313" key="2">
    <source>
        <dbReference type="Proteomes" id="UP000886885"/>
    </source>
</evidence>
<name>A0A8X7ZJ78_POPTO</name>
<comment type="caution">
    <text evidence="1">The sequence shown here is derived from an EMBL/GenBank/DDBJ whole genome shotgun (WGS) entry which is preliminary data.</text>
</comment>
<gene>
    <name evidence="1" type="ORF">POTOM_025748</name>
</gene>
<proteinExistence type="predicted"/>
<sequence>MKLTTMEQDLLPIEELMDVGRKSIMGREECLLKLIFRHCCCVAEDNIAAAGKGRLLLILAGTMKTPLLPLHGISSVGFITLVSCFVFPGSWPSISPGFFLSISMCMKELDMLVSRLVQKTIQITSFEIKLLELERGGQGWCCRGLRLKLERKGKATKGLLWLFFVIGEEEEERS</sequence>